<reference evidence="1" key="1">
    <citation type="submission" date="2023-07" db="EMBL/GenBank/DDBJ databases">
        <title>Sorghum-associated microbial communities from plants grown in Nebraska, USA.</title>
        <authorList>
            <person name="Schachtman D."/>
        </authorList>
    </citation>
    <scope>NUCLEOTIDE SEQUENCE</scope>
    <source>
        <strain evidence="1">DS2360</strain>
    </source>
</reference>
<gene>
    <name evidence="1" type="ORF">J2787_001557</name>
</gene>
<name>A0AAE4C2W4_9FLAO</name>
<organism evidence="1 2">
    <name type="scientific">Chryseobacterium rhizosphaerae</name>
    <dbReference type="NCBI Taxonomy" id="395937"/>
    <lineage>
        <taxon>Bacteria</taxon>
        <taxon>Pseudomonadati</taxon>
        <taxon>Bacteroidota</taxon>
        <taxon>Flavobacteriia</taxon>
        <taxon>Flavobacteriales</taxon>
        <taxon>Weeksellaceae</taxon>
        <taxon>Chryseobacterium group</taxon>
        <taxon>Chryseobacterium</taxon>
    </lineage>
</organism>
<proteinExistence type="predicted"/>
<evidence type="ECO:0000313" key="1">
    <source>
        <dbReference type="EMBL" id="MDR6526187.1"/>
    </source>
</evidence>
<dbReference type="EMBL" id="JAVDQY010000001">
    <property type="protein sequence ID" value="MDR6526187.1"/>
    <property type="molecule type" value="Genomic_DNA"/>
</dbReference>
<sequence length="56" mass="6188">MKTQNLKKLSRKEQTEINGSGIIKKCSDSSQCDPFQCCTGGTCLFSPTPECEPIFE</sequence>
<evidence type="ECO:0008006" key="3">
    <source>
        <dbReference type="Google" id="ProtNLM"/>
    </source>
</evidence>
<evidence type="ECO:0000313" key="2">
    <source>
        <dbReference type="Proteomes" id="UP001184861"/>
    </source>
</evidence>
<dbReference type="Proteomes" id="UP001184861">
    <property type="component" value="Unassembled WGS sequence"/>
</dbReference>
<comment type="caution">
    <text evidence="1">The sequence shown here is derived from an EMBL/GenBank/DDBJ whole genome shotgun (WGS) entry which is preliminary data.</text>
</comment>
<protein>
    <recommendedName>
        <fullName evidence="3">Bacteriocin</fullName>
    </recommendedName>
</protein>
<dbReference type="RefSeq" id="WP_202269769.1">
    <property type="nucleotide sequence ID" value="NZ_JAVDQY010000001.1"/>
</dbReference>
<accession>A0AAE4C2W4</accession>
<dbReference type="AlphaFoldDB" id="A0AAE4C2W4"/>